<dbReference type="FunFam" id="3.40.50.300:FF:000105">
    <property type="entry name" value="BMS1 ribosome biogenesis factor"/>
    <property type="match status" value="1"/>
</dbReference>
<evidence type="ECO:0000256" key="4">
    <source>
        <dbReference type="ARBA" id="ARBA00022741"/>
    </source>
</evidence>
<proteinExistence type="inferred from homology"/>
<evidence type="ECO:0000313" key="14">
    <source>
        <dbReference type="Proteomes" id="UP000001568"/>
    </source>
</evidence>
<evidence type="ECO:0000256" key="6">
    <source>
        <dbReference type="ARBA" id="ARBA00022840"/>
    </source>
</evidence>
<feature type="region of interest" description="Disordered" evidence="11">
    <location>
        <begin position="669"/>
        <end position="692"/>
    </location>
</feature>
<reference evidence="13 14" key="1">
    <citation type="journal article" date="2007" name="Proc. Natl. Acad. Sci. U.S.A.">
        <title>The tiny eukaryote Ostreococcus provides genomic insights into the paradox of plankton speciation.</title>
        <authorList>
            <person name="Palenik B."/>
            <person name="Grimwood J."/>
            <person name="Aerts A."/>
            <person name="Rouze P."/>
            <person name="Salamov A."/>
            <person name="Putnam N."/>
            <person name="Dupont C."/>
            <person name="Jorgensen R."/>
            <person name="Derelle E."/>
            <person name="Rombauts S."/>
            <person name="Zhou K."/>
            <person name="Otillar R."/>
            <person name="Merchant S.S."/>
            <person name="Podell S."/>
            <person name="Gaasterland T."/>
            <person name="Napoli C."/>
            <person name="Gendler K."/>
            <person name="Manuell A."/>
            <person name="Tai V."/>
            <person name="Vallon O."/>
            <person name="Piganeau G."/>
            <person name="Jancek S."/>
            <person name="Heijde M."/>
            <person name="Jabbari K."/>
            <person name="Bowler C."/>
            <person name="Lohr M."/>
            <person name="Robbens S."/>
            <person name="Werner G."/>
            <person name="Dubchak I."/>
            <person name="Pazour G.J."/>
            <person name="Ren Q."/>
            <person name="Paulsen I."/>
            <person name="Delwiche C."/>
            <person name="Schmutz J."/>
            <person name="Rokhsar D."/>
            <person name="Van de Peer Y."/>
            <person name="Moreau H."/>
            <person name="Grigoriev I.V."/>
        </authorList>
    </citation>
    <scope>NUCLEOTIDE SEQUENCE [LARGE SCALE GENOMIC DNA]</scope>
    <source>
        <strain evidence="13 14">CCE9901</strain>
    </source>
</reference>
<keyword evidence="7" id="KW-0342">GTP-binding</keyword>
<evidence type="ECO:0000256" key="11">
    <source>
        <dbReference type="SAM" id="MobiDB-lite"/>
    </source>
</evidence>
<dbReference type="InterPro" id="IPR007034">
    <property type="entry name" value="BMS1_TSR1_C"/>
</dbReference>
<evidence type="ECO:0000313" key="13">
    <source>
        <dbReference type="EMBL" id="ABO98954.1"/>
    </source>
</evidence>
<evidence type="ECO:0000256" key="5">
    <source>
        <dbReference type="ARBA" id="ARBA00022801"/>
    </source>
</evidence>
<dbReference type="GO" id="GO:0032040">
    <property type="term" value="C:small-subunit processome"/>
    <property type="evidence" value="ECO:0007669"/>
    <property type="project" value="UniProtKB-ARBA"/>
</dbReference>
<evidence type="ECO:0000256" key="1">
    <source>
        <dbReference type="ARBA" id="ARBA00004604"/>
    </source>
</evidence>
<feature type="compositionally biased region" description="Basic and acidic residues" evidence="11">
    <location>
        <begin position="624"/>
        <end position="636"/>
    </location>
</feature>
<feature type="region of interest" description="Disordered" evidence="11">
    <location>
        <begin position="1"/>
        <end position="56"/>
    </location>
</feature>
<keyword evidence="14" id="KW-1185">Reference proteome</keyword>
<evidence type="ECO:0000256" key="2">
    <source>
        <dbReference type="ARBA" id="ARBA00022517"/>
    </source>
</evidence>
<organism evidence="13 14">
    <name type="scientific">Ostreococcus lucimarinus (strain CCE9901)</name>
    <dbReference type="NCBI Taxonomy" id="436017"/>
    <lineage>
        <taxon>Eukaryota</taxon>
        <taxon>Viridiplantae</taxon>
        <taxon>Chlorophyta</taxon>
        <taxon>Mamiellophyceae</taxon>
        <taxon>Mamiellales</taxon>
        <taxon>Bathycoccaceae</taxon>
        <taxon>Ostreococcus</taxon>
    </lineage>
</organism>
<dbReference type="GO" id="GO:0005524">
    <property type="term" value="F:ATP binding"/>
    <property type="evidence" value="ECO:0007669"/>
    <property type="project" value="UniProtKB-KW"/>
</dbReference>
<dbReference type="eggNOG" id="KOG1951">
    <property type="taxonomic scope" value="Eukaryota"/>
</dbReference>
<feature type="compositionally biased region" description="Basic and acidic residues" evidence="11">
    <location>
        <begin position="479"/>
        <end position="506"/>
    </location>
</feature>
<dbReference type="PANTHER" id="PTHR12858">
    <property type="entry name" value="RIBOSOME BIOGENESIS PROTEIN"/>
    <property type="match status" value="1"/>
</dbReference>
<evidence type="ECO:0000256" key="8">
    <source>
        <dbReference type="ARBA" id="ARBA00023242"/>
    </source>
</evidence>
<evidence type="ECO:0000259" key="12">
    <source>
        <dbReference type="PROSITE" id="PS51714"/>
    </source>
</evidence>
<evidence type="ECO:0000256" key="3">
    <source>
        <dbReference type="ARBA" id="ARBA00022553"/>
    </source>
</evidence>
<dbReference type="Gramene" id="ABO98954">
    <property type="protein sequence ID" value="ABO98954"/>
    <property type="gene ID" value="OSTLU_39301"/>
</dbReference>
<comment type="similarity">
    <text evidence="10">Belongs to the TRAFAC class translation factor GTPase superfamily. Bms1-like GTPase family. BMS1 subfamily.</text>
</comment>
<dbReference type="InterPro" id="IPR027417">
    <property type="entry name" value="P-loop_NTPase"/>
</dbReference>
<dbReference type="OrthoDB" id="10260897at2759"/>
<dbReference type="GO" id="GO:0003924">
    <property type="term" value="F:GTPase activity"/>
    <property type="evidence" value="ECO:0007669"/>
    <property type="project" value="TreeGrafter"/>
</dbReference>
<dbReference type="GeneID" id="5004923"/>
<sequence length="1148" mass="129705">MDAVFKSDASDKPHRAPRAGAKREKKALTAKTKRARRDGGGGGDDATTRGGNNPRAFIFSGARKAKRARTVAIEKAERKLRAPVRELGGGEEAPPFVVCVQGPPGVGKTTLVRSLVKHYTRHALNEIKGPLTLVTGKKRKIQIMEVKNDLNDMVDAAKVADLVLLLVDGSFGFEMETFEFLNVLQVHGFPRVMGVLTHLDEFHDVKKLKKTKKLLKHRFWTEIYDGAKLFYISGLSNGRYNLRDTMNLARFISTAKTKPLIWRTSHPYVVGDRFEDITKPELVHDNPVCDREVALYGYLHGCNLKHGQLVHVAGVGDMAVKEIAQLPDPCPLPSKERKQRKLDEKQKLIYAPMSDVGGLLYDKDAVYISVDDKQMNFSKRQLREKLLAEGRPLPDEHAVDFGVEMVHGLQDTRISVDEKLRNSEISLFKGSKALKGEDFQKKDAFDVDSDDGDSEGDSSDEDDSDDESDNGSDGEDVDFPSRKQKAGDGRTRRAADFDEEPERGYEDVDSEDEDEEGEDEEDDNEGLGRGASKWKEMMQGYKREKTLMELIYDDTTGTTRGERVNESGSDSDSESDLFRKQEDSDSKMDTLDSFDRTKFLPEVRSGLDLDDPALRNRFVTGDWDAAKARSEAQPRDENEDGDEDEVFGDFEDLETGEKFGPAKRLEEKRAKHEEFVSEGGEKSVNKKSPNYVDPDGPSSYFELVKNQMKEETARSRSILDTLPDHTRQAMEGFRPGAYLRIVLARAPCEWVENFDPTRPIVIGGILPGEEIMGLQQLRLKKHRWHRKTLKNRDPLIFSVGWRRFQSIPVYSMMDANSRHRMIKYTPDHMHCYATFYGPLNPQNTGVIAFQSLTSSQASFRIAATATVLEFDHSIKIVKKLKLVGTPTKVFKNTAFISGMFNSSLEVSRFEGAALRTVSGIRGTIKKAVKPGEGTHGSKDGGMKEGSFRASFEDKLLLSDIIFLRTWTKVDVPKFYNPVTSGMMKDTKEWRGMKTVGQLRFEKSMPIPVNPDSIYKPIERQKRVFNKLQVPKALQQALPFKSKPKLEKARTRETLEQRRAVVQDKEENKLATMVQQLNTIRNEKLAKREQQQAARRAARAKAQKIEDEWRGQLKKDNLKRAYREKGKAEAAQARAREGGGKFAKKRKKS</sequence>
<dbReference type="Pfam" id="PF22298">
    <property type="entry name" value="Tsr1_G-like"/>
    <property type="match status" value="1"/>
</dbReference>
<dbReference type="InterPro" id="IPR030387">
    <property type="entry name" value="G_Bms1/Tsr1_dom"/>
</dbReference>
<dbReference type="GO" id="GO:0030686">
    <property type="term" value="C:90S preribosome"/>
    <property type="evidence" value="ECO:0007669"/>
    <property type="project" value="TreeGrafter"/>
</dbReference>
<keyword evidence="2" id="KW-0690">Ribosome biogenesis</keyword>
<keyword evidence="5" id="KW-0378">Hydrolase</keyword>
<dbReference type="PANTHER" id="PTHR12858:SF2">
    <property type="entry name" value="RIBOSOME BIOGENESIS PROTEIN BMS1 HOMOLOG"/>
    <property type="match status" value="1"/>
</dbReference>
<dbReference type="InterPro" id="IPR012948">
    <property type="entry name" value="AARP2CN"/>
</dbReference>
<dbReference type="CDD" id="cd01882">
    <property type="entry name" value="BMS1"/>
    <property type="match status" value="1"/>
</dbReference>
<comment type="catalytic activity">
    <reaction evidence="9">
        <text>GTP + H2O = GDP + phosphate + H(+)</text>
        <dbReference type="Rhea" id="RHEA:19669"/>
        <dbReference type="ChEBI" id="CHEBI:15377"/>
        <dbReference type="ChEBI" id="CHEBI:15378"/>
        <dbReference type="ChEBI" id="CHEBI:37565"/>
        <dbReference type="ChEBI" id="CHEBI:43474"/>
        <dbReference type="ChEBI" id="CHEBI:58189"/>
    </reaction>
    <physiologicalReaction direction="left-to-right" evidence="9">
        <dbReference type="Rhea" id="RHEA:19670"/>
    </physiologicalReaction>
</comment>
<dbReference type="STRING" id="436017.A4S5S7"/>
<name>A4S5S7_OSTLU</name>
<keyword evidence="4" id="KW-0547">Nucleotide-binding</keyword>
<dbReference type="GO" id="GO:0005654">
    <property type="term" value="C:nucleoplasm"/>
    <property type="evidence" value="ECO:0007669"/>
    <property type="project" value="UniProtKB-ARBA"/>
</dbReference>
<dbReference type="HOGENOM" id="CLU_002486_0_0_1"/>
<dbReference type="InterPro" id="IPR037875">
    <property type="entry name" value="Bms1_N"/>
</dbReference>
<feature type="region of interest" description="Disordered" evidence="11">
    <location>
        <begin position="552"/>
        <end position="592"/>
    </location>
</feature>
<dbReference type="InterPro" id="IPR039761">
    <property type="entry name" value="Bms1/Tsr1"/>
</dbReference>
<dbReference type="SMART" id="SM00785">
    <property type="entry name" value="AARP2CN"/>
    <property type="match status" value="1"/>
</dbReference>
<feature type="compositionally biased region" description="Basic and acidic residues" evidence="11">
    <location>
        <begin position="669"/>
        <end position="684"/>
    </location>
</feature>
<dbReference type="GO" id="GO:0034511">
    <property type="term" value="F:U3 snoRNA binding"/>
    <property type="evidence" value="ECO:0007669"/>
    <property type="project" value="TreeGrafter"/>
</dbReference>
<dbReference type="GO" id="GO:0005525">
    <property type="term" value="F:GTP binding"/>
    <property type="evidence" value="ECO:0007669"/>
    <property type="project" value="UniProtKB-KW"/>
</dbReference>
<dbReference type="Pfam" id="PF08142">
    <property type="entry name" value="AARP2CN"/>
    <property type="match status" value="1"/>
</dbReference>
<keyword evidence="3" id="KW-0597">Phosphoprotein</keyword>
<feature type="compositionally biased region" description="Basic and acidic residues" evidence="11">
    <location>
        <begin position="1102"/>
        <end position="1138"/>
    </location>
</feature>
<feature type="region of interest" description="Disordered" evidence="11">
    <location>
        <begin position="1097"/>
        <end position="1148"/>
    </location>
</feature>
<dbReference type="AlphaFoldDB" id="A4S5S7"/>
<dbReference type="Proteomes" id="UP000001568">
    <property type="component" value="Chromosome 12"/>
</dbReference>
<keyword evidence="8" id="KW-0539">Nucleus</keyword>
<dbReference type="OMA" id="KLHVPMV"/>
<feature type="compositionally biased region" description="Acidic residues" evidence="11">
    <location>
        <begin position="507"/>
        <end position="525"/>
    </location>
</feature>
<dbReference type="GO" id="GO:0000462">
    <property type="term" value="P:maturation of SSU-rRNA from tricistronic rRNA transcript (SSU-rRNA, 5.8S rRNA, LSU-rRNA)"/>
    <property type="evidence" value="ECO:0007669"/>
    <property type="project" value="TreeGrafter"/>
</dbReference>
<dbReference type="EMBL" id="CP000592">
    <property type="protein sequence ID" value="ABO98954.1"/>
    <property type="molecule type" value="Genomic_DNA"/>
</dbReference>
<evidence type="ECO:0000256" key="7">
    <source>
        <dbReference type="ARBA" id="ARBA00023134"/>
    </source>
</evidence>
<dbReference type="Pfam" id="PF04950">
    <property type="entry name" value="RIBIOP_C"/>
    <property type="match status" value="1"/>
</dbReference>
<evidence type="ECO:0000256" key="9">
    <source>
        <dbReference type="ARBA" id="ARBA00049117"/>
    </source>
</evidence>
<dbReference type="PROSITE" id="PS51714">
    <property type="entry name" value="G_BMS1"/>
    <property type="match status" value="1"/>
</dbReference>
<dbReference type="Gene3D" id="3.40.50.300">
    <property type="entry name" value="P-loop containing nucleotide triphosphate hydrolases"/>
    <property type="match status" value="2"/>
</dbReference>
<feature type="compositionally biased region" description="Basic and acidic residues" evidence="11">
    <location>
        <begin position="576"/>
        <end position="592"/>
    </location>
</feature>
<comment type="subcellular location">
    <subcellularLocation>
        <location evidence="1">Nucleus</location>
        <location evidence="1">Nucleolus</location>
    </subcellularLocation>
</comment>
<keyword evidence="6" id="KW-0067">ATP-binding</keyword>
<feature type="region of interest" description="Disordered" evidence="11">
    <location>
        <begin position="621"/>
        <end position="645"/>
    </location>
</feature>
<dbReference type="SUPFAM" id="SSF52540">
    <property type="entry name" value="P-loop containing nucleoside triphosphate hydrolases"/>
    <property type="match status" value="1"/>
</dbReference>
<protein>
    <recommendedName>
        <fullName evidence="12">Bms1-type G domain-containing protein</fullName>
    </recommendedName>
</protein>
<dbReference type="SMART" id="SM01362">
    <property type="entry name" value="DUF663"/>
    <property type="match status" value="1"/>
</dbReference>
<feature type="compositionally biased region" description="Acidic residues" evidence="11">
    <location>
        <begin position="446"/>
        <end position="478"/>
    </location>
</feature>
<accession>A4S5S7</accession>
<dbReference type="KEGG" id="olu:OSTLU_39301"/>
<dbReference type="GO" id="GO:0000479">
    <property type="term" value="P:endonucleolytic cleavage of tricistronic rRNA transcript (SSU-rRNA, 5.8S rRNA, LSU-rRNA)"/>
    <property type="evidence" value="ECO:0007669"/>
    <property type="project" value="TreeGrafter"/>
</dbReference>
<feature type="region of interest" description="Disordered" evidence="11">
    <location>
        <begin position="441"/>
        <end position="533"/>
    </location>
</feature>
<gene>
    <name evidence="13" type="ORF">OSTLU_39301</name>
</gene>
<feature type="domain" description="Bms1-type G" evidence="12">
    <location>
        <begin position="93"/>
        <end position="258"/>
    </location>
</feature>
<evidence type="ECO:0000256" key="10">
    <source>
        <dbReference type="ARBA" id="ARBA00061391"/>
    </source>
</evidence>
<dbReference type="RefSeq" id="XP_001420661.1">
    <property type="nucleotide sequence ID" value="XM_001420624.1"/>
</dbReference>